<evidence type="ECO:0000313" key="12">
    <source>
        <dbReference type="Proteomes" id="UP000182983"/>
    </source>
</evidence>
<dbReference type="InterPro" id="IPR005876">
    <property type="entry name" value="Co_trans_ATP-bd"/>
</dbReference>
<dbReference type="Proteomes" id="UP000182983">
    <property type="component" value="Unassembled WGS sequence"/>
</dbReference>
<dbReference type="AlphaFoldDB" id="A0A1H6H380"/>
<gene>
    <name evidence="11" type="ORF">SAMN04244559_00736</name>
</gene>
<dbReference type="CDD" id="cd03225">
    <property type="entry name" value="ABC_cobalt_CbiO_domain1"/>
    <property type="match status" value="1"/>
</dbReference>
<evidence type="ECO:0000313" key="11">
    <source>
        <dbReference type="EMBL" id="SEH28634.1"/>
    </source>
</evidence>
<dbReference type="NCBIfam" id="TIGR01166">
    <property type="entry name" value="cbiO"/>
    <property type="match status" value="1"/>
</dbReference>
<keyword evidence="8 9" id="KW-0472">Membrane</keyword>
<name>A0A1H6H380_MAGFU</name>
<dbReference type="GO" id="GO:0042626">
    <property type="term" value="F:ATPase-coupled transmembrane transporter activity"/>
    <property type="evidence" value="ECO:0007669"/>
    <property type="project" value="TreeGrafter"/>
</dbReference>
<organism evidence="11 12">
    <name type="scientific">Magnetospirillum fulvum</name>
    <name type="common">Rhodospirillum fulvum</name>
    <dbReference type="NCBI Taxonomy" id="1082"/>
    <lineage>
        <taxon>Bacteria</taxon>
        <taxon>Pseudomonadati</taxon>
        <taxon>Pseudomonadota</taxon>
        <taxon>Alphaproteobacteria</taxon>
        <taxon>Rhodospirillales</taxon>
        <taxon>Rhodospirillaceae</taxon>
        <taxon>Magnetospirillum</taxon>
    </lineage>
</organism>
<dbReference type="PANTHER" id="PTHR43553">
    <property type="entry name" value="HEAVY METAL TRANSPORTER"/>
    <property type="match status" value="1"/>
</dbReference>
<dbReference type="InterPro" id="IPR003439">
    <property type="entry name" value="ABC_transporter-like_ATP-bd"/>
</dbReference>
<evidence type="ECO:0000256" key="6">
    <source>
        <dbReference type="ARBA" id="ARBA00022840"/>
    </source>
</evidence>
<keyword evidence="3 9" id="KW-0813">Transport</keyword>
<evidence type="ECO:0000256" key="7">
    <source>
        <dbReference type="ARBA" id="ARBA00022967"/>
    </source>
</evidence>
<dbReference type="GO" id="GO:0016887">
    <property type="term" value="F:ATP hydrolysis activity"/>
    <property type="evidence" value="ECO:0007669"/>
    <property type="project" value="InterPro"/>
</dbReference>
<dbReference type="SUPFAM" id="SSF52540">
    <property type="entry name" value="P-loop containing nucleoside triphosphate hydrolases"/>
    <property type="match status" value="1"/>
</dbReference>
<comment type="subcellular location">
    <subcellularLocation>
        <location evidence="1 9">Cell membrane</location>
        <topology evidence="1 9">Peripheral membrane protein</topology>
    </subcellularLocation>
</comment>
<accession>A0A1H6H380</accession>
<dbReference type="EMBL" id="FNWO01000002">
    <property type="protein sequence ID" value="SEH28634.1"/>
    <property type="molecule type" value="Genomic_DNA"/>
</dbReference>
<evidence type="ECO:0000256" key="3">
    <source>
        <dbReference type="ARBA" id="ARBA00022448"/>
    </source>
</evidence>
<keyword evidence="4 9" id="KW-1003">Cell membrane</keyword>
<evidence type="ECO:0000256" key="1">
    <source>
        <dbReference type="ARBA" id="ARBA00004202"/>
    </source>
</evidence>
<dbReference type="PROSITE" id="PS50893">
    <property type="entry name" value="ABC_TRANSPORTER_2"/>
    <property type="match status" value="1"/>
</dbReference>
<feature type="domain" description="ABC transporter" evidence="10">
    <location>
        <begin position="6"/>
        <end position="241"/>
    </location>
</feature>
<evidence type="ECO:0000256" key="9">
    <source>
        <dbReference type="RuleBase" id="RU364103"/>
    </source>
</evidence>
<evidence type="ECO:0000256" key="2">
    <source>
        <dbReference type="ARBA" id="ARBA00005417"/>
    </source>
</evidence>
<dbReference type="PANTHER" id="PTHR43553:SF24">
    <property type="entry name" value="ENERGY-COUPLING FACTOR TRANSPORTER ATP-BINDING PROTEIN ECFA1"/>
    <property type="match status" value="1"/>
</dbReference>
<protein>
    <recommendedName>
        <fullName evidence="9">ABC transporter ATP-binding protein</fullName>
    </recommendedName>
</protein>
<dbReference type="OrthoDB" id="9782163at2"/>
<dbReference type="GO" id="GO:0006824">
    <property type="term" value="P:cobalt ion transport"/>
    <property type="evidence" value="ECO:0007669"/>
    <property type="project" value="InterPro"/>
</dbReference>
<sequence>MVELSLEACGLVFSWPGGGRALDGLDLAVRRGRRLAVLGPNGAGKSTLLLHLNGTLRPEAGEVRVDGAAPGYGRAALAGWRKRVGLVMQDPDDQVFAATVAEDVSFGPLNLGLSEAEAAMRVAEALDALGIADLAERATHHLSFGQKKRVAIAGALAMRPEVLLLDEPLAGLDHRGGMLLQGVLARLAEAGTTLVLTTHDVDLAYAFADEVALFSNGRTLRQGEAAAVLGDRALTEAAGLETPLLLELGVRDRAEALARFGRR</sequence>
<keyword evidence="5 9" id="KW-0547">Nucleotide-binding</keyword>
<evidence type="ECO:0000256" key="8">
    <source>
        <dbReference type="ARBA" id="ARBA00023136"/>
    </source>
</evidence>
<dbReference type="GO" id="GO:0005524">
    <property type="term" value="F:ATP binding"/>
    <property type="evidence" value="ECO:0007669"/>
    <property type="project" value="UniProtKB-UniRule"/>
</dbReference>
<dbReference type="InterPro" id="IPR050095">
    <property type="entry name" value="ECF_ABC_transporter_ATP-bd"/>
</dbReference>
<keyword evidence="6 9" id="KW-0067">ATP-binding</keyword>
<dbReference type="Pfam" id="PF00005">
    <property type="entry name" value="ABC_tran"/>
    <property type="match status" value="1"/>
</dbReference>
<reference evidence="12" key="1">
    <citation type="submission" date="2016-10" db="EMBL/GenBank/DDBJ databases">
        <authorList>
            <person name="Varghese N."/>
            <person name="Submissions S."/>
        </authorList>
    </citation>
    <scope>NUCLEOTIDE SEQUENCE [LARGE SCALE GENOMIC DNA]</scope>
    <source>
        <strain evidence="12">DSM 13234</strain>
    </source>
</reference>
<dbReference type="Gene3D" id="3.40.50.300">
    <property type="entry name" value="P-loop containing nucleotide triphosphate hydrolases"/>
    <property type="match status" value="1"/>
</dbReference>
<evidence type="ECO:0000256" key="5">
    <source>
        <dbReference type="ARBA" id="ARBA00022741"/>
    </source>
</evidence>
<dbReference type="FunFam" id="3.40.50.300:FF:000224">
    <property type="entry name" value="Energy-coupling factor transporter ATP-binding protein EcfA"/>
    <property type="match status" value="1"/>
</dbReference>
<comment type="similarity">
    <text evidence="2 9">Belongs to the ABC transporter superfamily.</text>
</comment>
<proteinExistence type="inferred from homology"/>
<dbReference type="InterPro" id="IPR003593">
    <property type="entry name" value="AAA+_ATPase"/>
</dbReference>
<dbReference type="RefSeq" id="WP_074765631.1">
    <property type="nucleotide sequence ID" value="NZ_FNWO01000002.1"/>
</dbReference>
<dbReference type="InterPro" id="IPR017871">
    <property type="entry name" value="ABC_transporter-like_CS"/>
</dbReference>
<comment type="function">
    <text evidence="9">Part of an ABC transporter complex. Responsible for energy coupling to the transport system.</text>
</comment>
<dbReference type="PROSITE" id="PS00211">
    <property type="entry name" value="ABC_TRANSPORTER_1"/>
    <property type="match status" value="1"/>
</dbReference>
<evidence type="ECO:0000256" key="4">
    <source>
        <dbReference type="ARBA" id="ARBA00022475"/>
    </source>
</evidence>
<dbReference type="InterPro" id="IPR015856">
    <property type="entry name" value="ABC_transpr_CbiO/EcfA_su"/>
</dbReference>
<evidence type="ECO:0000259" key="10">
    <source>
        <dbReference type="PROSITE" id="PS50893"/>
    </source>
</evidence>
<dbReference type="InterPro" id="IPR027417">
    <property type="entry name" value="P-loop_NTPase"/>
</dbReference>
<keyword evidence="7" id="KW-1278">Translocase</keyword>
<keyword evidence="12" id="KW-1185">Reference proteome</keyword>
<dbReference type="GO" id="GO:0043190">
    <property type="term" value="C:ATP-binding cassette (ABC) transporter complex"/>
    <property type="evidence" value="ECO:0007669"/>
    <property type="project" value="TreeGrafter"/>
</dbReference>
<dbReference type="SMART" id="SM00382">
    <property type="entry name" value="AAA"/>
    <property type="match status" value="1"/>
</dbReference>